<feature type="region of interest" description="Disordered" evidence="1">
    <location>
        <begin position="76"/>
        <end position="101"/>
    </location>
</feature>
<evidence type="ECO:0000313" key="2">
    <source>
        <dbReference type="EMBL" id="KAF6401457.1"/>
    </source>
</evidence>
<dbReference type="AlphaFoldDB" id="A0A7J8BRK4"/>
<reference evidence="2 3" key="1">
    <citation type="journal article" date="2020" name="Nature">
        <title>Six reference-quality genomes reveal evolution of bat adaptations.</title>
        <authorList>
            <person name="Jebb D."/>
            <person name="Huang Z."/>
            <person name="Pippel M."/>
            <person name="Hughes G.M."/>
            <person name="Lavrichenko K."/>
            <person name="Devanna P."/>
            <person name="Winkler S."/>
            <person name="Jermiin L.S."/>
            <person name="Skirmuntt E.C."/>
            <person name="Katzourakis A."/>
            <person name="Burkitt-Gray L."/>
            <person name="Ray D.A."/>
            <person name="Sullivan K.A.M."/>
            <person name="Roscito J.G."/>
            <person name="Kirilenko B.M."/>
            <person name="Davalos L.M."/>
            <person name="Corthals A.P."/>
            <person name="Power M.L."/>
            <person name="Jones G."/>
            <person name="Ransome R.D."/>
            <person name="Dechmann D.K.N."/>
            <person name="Locatelli A.G."/>
            <person name="Puechmaille S.J."/>
            <person name="Fedrigo O."/>
            <person name="Jarvis E.D."/>
            <person name="Hiller M."/>
            <person name="Vernes S.C."/>
            <person name="Myers E.W."/>
            <person name="Teeling E.C."/>
        </authorList>
    </citation>
    <scope>NUCLEOTIDE SEQUENCE [LARGE SCALE GENOMIC DNA]</scope>
    <source>
        <strain evidence="2">MRouAeg1</strain>
        <tissue evidence="2">Muscle</tissue>
    </source>
</reference>
<proteinExistence type="predicted"/>
<feature type="region of interest" description="Disordered" evidence="1">
    <location>
        <begin position="137"/>
        <end position="157"/>
    </location>
</feature>
<sequence length="157" mass="17468">MPANRARQPRPPPARLLRRGAAAQRRPAGRTELRRGKVEREAGARPRVLPLALGPICPGTSPSQLSLWECSAVQSTPPSWGTPSCPHVRDTAPLPTGLPSRPLRAVSTVRRCGRAKRNHQARLVCALSNRVALWVEDAQRKRKRREKRRGPEKKKIP</sequence>
<feature type="region of interest" description="Disordered" evidence="1">
    <location>
        <begin position="1"/>
        <end position="45"/>
    </location>
</feature>
<evidence type="ECO:0000313" key="3">
    <source>
        <dbReference type="Proteomes" id="UP000593571"/>
    </source>
</evidence>
<evidence type="ECO:0000256" key="1">
    <source>
        <dbReference type="SAM" id="MobiDB-lite"/>
    </source>
</evidence>
<keyword evidence="3" id="KW-1185">Reference proteome</keyword>
<dbReference type="Proteomes" id="UP000593571">
    <property type="component" value="Unassembled WGS sequence"/>
</dbReference>
<gene>
    <name evidence="2" type="ORF">HJG63_009558</name>
</gene>
<feature type="compositionally biased region" description="Basic and acidic residues" evidence="1">
    <location>
        <begin position="29"/>
        <end position="44"/>
    </location>
</feature>
<accession>A0A7J8BRK4</accession>
<protein>
    <submittedName>
        <fullName evidence="2">Uncharacterized protein</fullName>
    </submittedName>
</protein>
<name>A0A7J8BRK4_ROUAE</name>
<organism evidence="2 3">
    <name type="scientific">Rousettus aegyptiacus</name>
    <name type="common">Egyptian fruit bat</name>
    <name type="synonym">Pteropus aegyptiacus</name>
    <dbReference type="NCBI Taxonomy" id="9407"/>
    <lineage>
        <taxon>Eukaryota</taxon>
        <taxon>Metazoa</taxon>
        <taxon>Chordata</taxon>
        <taxon>Craniata</taxon>
        <taxon>Vertebrata</taxon>
        <taxon>Euteleostomi</taxon>
        <taxon>Mammalia</taxon>
        <taxon>Eutheria</taxon>
        <taxon>Laurasiatheria</taxon>
        <taxon>Chiroptera</taxon>
        <taxon>Yinpterochiroptera</taxon>
        <taxon>Pteropodoidea</taxon>
        <taxon>Pteropodidae</taxon>
        <taxon>Rousettinae</taxon>
        <taxon>Rousettus</taxon>
    </lineage>
</organism>
<dbReference type="EMBL" id="JACASE010000016">
    <property type="protein sequence ID" value="KAF6401457.1"/>
    <property type="molecule type" value="Genomic_DNA"/>
</dbReference>
<comment type="caution">
    <text evidence="2">The sequence shown here is derived from an EMBL/GenBank/DDBJ whole genome shotgun (WGS) entry which is preliminary data.</text>
</comment>
<feature type="compositionally biased region" description="Basic residues" evidence="1">
    <location>
        <begin position="140"/>
        <end position="157"/>
    </location>
</feature>